<feature type="transmembrane region" description="Helical" evidence="1">
    <location>
        <begin position="6"/>
        <end position="27"/>
    </location>
</feature>
<keyword evidence="1" id="KW-0472">Membrane</keyword>
<dbReference type="KEGG" id="vg:18503569"/>
<dbReference type="GeneID" id="18503569"/>
<dbReference type="Proteomes" id="UP000018883">
    <property type="component" value="Segment"/>
</dbReference>
<evidence type="ECO:0000256" key="1">
    <source>
        <dbReference type="SAM" id="Phobius"/>
    </source>
</evidence>
<dbReference type="RefSeq" id="YP_009006892.1">
    <property type="nucleotide sequence ID" value="NC_023574.1"/>
</dbReference>
<reference evidence="2 3" key="1">
    <citation type="journal article" date="2014" name="Front. Microbiol.">
        <title>Phages of non-dairy lactococci: isolation and characterization of ?L47, a phage infecting the grass isolate Lactococcus lactis ssp. cremoris DPC6860.</title>
        <authorList>
            <person name="Cavanagh D."/>
            <person name="Guinane C.M."/>
            <person name="Neve H."/>
            <person name="Coffey A."/>
            <person name="Ross R.P."/>
            <person name="Fitzgerald G.F."/>
            <person name="McAuliffe O."/>
        </authorList>
    </citation>
    <scope>NUCLEOTIDE SEQUENCE [LARGE SCALE GENOMIC DNA]</scope>
</reference>
<gene>
    <name evidence="2" type="ORF">T548_0014</name>
</gene>
<name>V9VHS8_9CAUD</name>
<organism evidence="2 3">
    <name type="scientific">Lactococcus phage phiL47</name>
    <dbReference type="NCBI Taxonomy" id="1412875"/>
    <lineage>
        <taxon>Viruses</taxon>
        <taxon>Duplodnaviria</taxon>
        <taxon>Heunggongvirae</taxon>
        <taxon>Uroviricota</taxon>
        <taxon>Caudoviricetes</taxon>
        <taxon>Audreyjarvisvirus</taxon>
        <taxon>Audreyjarvisvirus L47</taxon>
    </lineage>
</organism>
<evidence type="ECO:0000313" key="3">
    <source>
        <dbReference type="Proteomes" id="UP000018883"/>
    </source>
</evidence>
<keyword evidence="3" id="KW-1185">Reference proteome</keyword>
<protein>
    <submittedName>
        <fullName evidence="2">Uncharacterized protein</fullName>
    </submittedName>
</protein>
<evidence type="ECO:0000313" key="2">
    <source>
        <dbReference type="EMBL" id="AHC94092.1"/>
    </source>
</evidence>
<dbReference type="EMBL" id="KF926093">
    <property type="protein sequence ID" value="AHC94092.1"/>
    <property type="molecule type" value="Genomic_DNA"/>
</dbReference>
<accession>V9VHS8</accession>
<proteinExistence type="predicted"/>
<keyword evidence="1" id="KW-0812">Transmembrane</keyword>
<keyword evidence="1" id="KW-1133">Transmembrane helix</keyword>
<sequence length="47" mass="5551">MYLLFSILFPILVIFLLIAVITIIVLAQKEKSSELPKMTFKRRKKKK</sequence>